<evidence type="ECO:0000313" key="2">
    <source>
        <dbReference type="Proteomes" id="UP000825072"/>
    </source>
</evidence>
<gene>
    <name evidence="1" type="ORF">KB1_05520</name>
</gene>
<name>A0AAD1NUC1_9ACTN</name>
<accession>A0AAD1NUC1</accession>
<dbReference type="RefSeq" id="WP_002546562.1">
    <property type="nucleotide sequence ID" value="NZ_AP024747.1"/>
</dbReference>
<evidence type="ECO:0000313" key="1">
    <source>
        <dbReference type="EMBL" id="BCY24562.1"/>
    </source>
</evidence>
<dbReference type="AlphaFoldDB" id="A0AAD1NUC1"/>
<dbReference type="EMBL" id="AP024747">
    <property type="protein sequence ID" value="BCY24562.1"/>
    <property type="molecule type" value="Genomic_DNA"/>
</dbReference>
<dbReference type="Proteomes" id="UP000825072">
    <property type="component" value="Chromosome 1"/>
</dbReference>
<proteinExistence type="predicted"/>
<organism evidence="1 2">
    <name type="scientific">Cutibacterium modestum</name>
    <dbReference type="NCBI Taxonomy" id="2559073"/>
    <lineage>
        <taxon>Bacteria</taxon>
        <taxon>Bacillati</taxon>
        <taxon>Actinomycetota</taxon>
        <taxon>Actinomycetes</taxon>
        <taxon>Propionibacteriales</taxon>
        <taxon>Propionibacteriaceae</taxon>
        <taxon>Cutibacterium</taxon>
    </lineage>
</organism>
<sequence>MSKTNLSGHGFQGPAGSVGGFHSLEEAFGCSRRLPWLAPPAVRPVLSSADRLVCSPYLNHGQGKLVSAVTPVRTPVLVR</sequence>
<protein>
    <submittedName>
        <fullName evidence="1">Uncharacterized protein</fullName>
    </submittedName>
</protein>
<reference evidence="1" key="1">
    <citation type="submission" date="2021-06" db="EMBL/GenBank/DDBJ databases">
        <title>Genome sequence of Cutibacterium modestum strain KB17-24694.</title>
        <authorList>
            <person name="Dekio I."/>
            <person name="Asahina A."/>
            <person name="Nishida M."/>
        </authorList>
    </citation>
    <scope>NUCLEOTIDE SEQUENCE</scope>
    <source>
        <strain evidence="1">KB17-24694</strain>
    </source>
</reference>